<dbReference type="PANTHER" id="PTHR40626:SF11">
    <property type="entry name" value="ZINC FINGER PROTEIN YPR022C"/>
    <property type="match status" value="1"/>
</dbReference>
<dbReference type="PROSITE" id="PS00028">
    <property type="entry name" value="ZINC_FINGER_C2H2_1"/>
    <property type="match status" value="1"/>
</dbReference>
<evidence type="ECO:0000256" key="1">
    <source>
        <dbReference type="ARBA" id="ARBA00004123"/>
    </source>
</evidence>
<dbReference type="GO" id="GO:0005634">
    <property type="term" value="C:nucleus"/>
    <property type="evidence" value="ECO:0007669"/>
    <property type="project" value="UniProtKB-SubCell"/>
</dbReference>
<evidence type="ECO:0000256" key="8">
    <source>
        <dbReference type="SAM" id="MobiDB-lite"/>
    </source>
</evidence>
<evidence type="ECO:0000256" key="4">
    <source>
        <dbReference type="ARBA" id="ARBA00022771"/>
    </source>
</evidence>
<dbReference type="PROSITE" id="PS50157">
    <property type="entry name" value="ZINC_FINGER_C2H2_2"/>
    <property type="match status" value="1"/>
</dbReference>
<comment type="subcellular location">
    <subcellularLocation>
        <location evidence="1">Nucleus</location>
    </subcellularLocation>
</comment>
<evidence type="ECO:0000259" key="9">
    <source>
        <dbReference type="PROSITE" id="PS50157"/>
    </source>
</evidence>
<dbReference type="InterPro" id="IPR013087">
    <property type="entry name" value="Znf_C2H2_type"/>
</dbReference>
<proteinExistence type="predicted"/>
<evidence type="ECO:0000256" key="5">
    <source>
        <dbReference type="ARBA" id="ARBA00022833"/>
    </source>
</evidence>
<accession>A0AAN6IGZ8</accession>
<dbReference type="PANTHER" id="PTHR40626">
    <property type="entry name" value="MIP31509P"/>
    <property type="match status" value="1"/>
</dbReference>
<evidence type="ECO:0000313" key="11">
    <source>
        <dbReference type="Proteomes" id="UP001203852"/>
    </source>
</evidence>
<dbReference type="GO" id="GO:0000981">
    <property type="term" value="F:DNA-binding transcription factor activity, RNA polymerase II-specific"/>
    <property type="evidence" value="ECO:0007669"/>
    <property type="project" value="InterPro"/>
</dbReference>
<dbReference type="EMBL" id="MU404351">
    <property type="protein sequence ID" value="KAI1616720.1"/>
    <property type="molecule type" value="Genomic_DNA"/>
</dbReference>
<dbReference type="GO" id="GO:0000978">
    <property type="term" value="F:RNA polymerase II cis-regulatory region sequence-specific DNA binding"/>
    <property type="evidence" value="ECO:0007669"/>
    <property type="project" value="InterPro"/>
</dbReference>
<dbReference type="AlphaFoldDB" id="A0AAN6IGZ8"/>
<comment type="caution">
    <text evidence="10">The sequence shown here is derived from an EMBL/GenBank/DDBJ whole genome shotgun (WGS) entry which is preliminary data.</text>
</comment>
<keyword evidence="4 7" id="KW-0863">Zinc-finger</keyword>
<keyword evidence="5" id="KW-0862">Zinc</keyword>
<dbReference type="SUPFAM" id="SSF57667">
    <property type="entry name" value="beta-beta-alpha zinc fingers"/>
    <property type="match status" value="1"/>
</dbReference>
<dbReference type="Gene3D" id="3.30.160.60">
    <property type="entry name" value="Classic Zinc Finger"/>
    <property type="match status" value="1"/>
</dbReference>
<evidence type="ECO:0000256" key="2">
    <source>
        <dbReference type="ARBA" id="ARBA00022723"/>
    </source>
</evidence>
<sequence length="237" mass="26014">MADTVKQCPMCQKRLGADPSNFRRHQRRCQGVRYPCGICHRQFSRRDNLKRHIEAHKEQANPGAGGAIPPANANGNGQALPVADVVGASQQPQLAAAQTPTQRPAQEPPVLEWAQVEPVLRLAQVQPEAQQHAVLYWPQVQHPVQRRPVPEMSVPAQAPLGVQDFDLNDVDLNNVDFTAMLDQSWEPPSSLSSMVPMAIPSTDSGYATYSDPSNGAVVDEALPPLRDVAWNEFLHSD</sequence>
<dbReference type="GO" id="GO:0000785">
    <property type="term" value="C:chromatin"/>
    <property type="evidence" value="ECO:0007669"/>
    <property type="project" value="TreeGrafter"/>
</dbReference>
<dbReference type="InterPro" id="IPR036236">
    <property type="entry name" value="Znf_C2H2_sf"/>
</dbReference>
<keyword evidence="6" id="KW-0539">Nucleus</keyword>
<dbReference type="Pfam" id="PF00096">
    <property type="entry name" value="zf-C2H2"/>
    <property type="match status" value="1"/>
</dbReference>
<keyword evidence="3" id="KW-0677">Repeat</keyword>
<protein>
    <recommendedName>
        <fullName evidence="9">C2H2-type domain-containing protein</fullName>
    </recommendedName>
</protein>
<gene>
    <name evidence="10" type="ORF">EDD36DRAFT_415605</name>
</gene>
<keyword evidence="11" id="KW-1185">Reference proteome</keyword>
<feature type="domain" description="C2H2-type" evidence="9">
    <location>
        <begin position="34"/>
        <end position="61"/>
    </location>
</feature>
<dbReference type="GO" id="GO:0008270">
    <property type="term" value="F:zinc ion binding"/>
    <property type="evidence" value="ECO:0007669"/>
    <property type="project" value="UniProtKB-KW"/>
</dbReference>
<evidence type="ECO:0000256" key="7">
    <source>
        <dbReference type="PROSITE-ProRule" id="PRU00042"/>
    </source>
</evidence>
<evidence type="ECO:0000256" key="3">
    <source>
        <dbReference type="ARBA" id="ARBA00022737"/>
    </source>
</evidence>
<dbReference type="Proteomes" id="UP001203852">
    <property type="component" value="Unassembled WGS sequence"/>
</dbReference>
<feature type="region of interest" description="Disordered" evidence="8">
    <location>
        <begin position="60"/>
        <end position="79"/>
    </location>
</feature>
<evidence type="ECO:0000313" key="10">
    <source>
        <dbReference type="EMBL" id="KAI1616720.1"/>
    </source>
</evidence>
<keyword evidence="2" id="KW-0479">Metal-binding</keyword>
<reference evidence="10" key="1">
    <citation type="journal article" date="2022" name="bioRxiv">
        <title>Deciphering the potential niche of two novel black yeast fungi from a biological soil crust based on their genomes, phenotypes, and melanin regulation.</title>
        <authorList>
            <consortium name="DOE Joint Genome Institute"/>
            <person name="Carr E.C."/>
            <person name="Barton Q."/>
            <person name="Grambo S."/>
            <person name="Sullivan M."/>
            <person name="Renfro C.M."/>
            <person name="Kuo A."/>
            <person name="Pangilinan J."/>
            <person name="Lipzen A."/>
            <person name="Keymanesh K."/>
            <person name="Savage E."/>
            <person name="Barry K."/>
            <person name="Grigoriev I.V."/>
            <person name="Riekhof W.R."/>
            <person name="Harris S.S."/>
        </authorList>
    </citation>
    <scope>NUCLEOTIDE SEQUENCE</scope>
    <source>
        <strain evidence="10">JF 03-4F</strain>
    </source>
</reference>
<feature type="compositionally biased region" description="Low complexity" evidence="8">
    <location>
        <begin position="67"/>
        <end position="77"/>
    </location>
</feature>
<organism evidence="10 11">
    <name type="scientific">Exophiala viscosa</name>
    <dbReference type="NCBI Taxonomy" id="2486360"/>
    <lineage>
        <taxon>Eukaryota</taxon>
        <taxon>Fungi</taxon>
        <taxon>Dikarya</taxon>
        <taxon>Ascomycota</taxon>
        <taxon>Pezizomycotina</taxon>
        <taxon>Eurotiomycetes</taxon>
        <taxon>Chaetothyriomycetidae</taxon>
        <taxon>Chaetothyriales</taxon>
        <taxon>Herpotrichiellaceae</taxon>
        <taxon>Exophiala</taxon>
    </lineage>
</organism>
<dbReference type="SMART" id="SM00355">
    <property type="entry name" value="ZnF_C2H2"/>
    <property type="match status" value="1"/>
</dbReference>
<name>A0AAN6IGZ8_9EURO</name>
<evidence type="ECO:0000256" key="6">
    <source>
        <dbReference type="ARBA" id="ARBA00023242"/>
    </source>
</evidence>
<dbReference type="InterPro" id="IPR051059">
    <property type="entry name" value="VerF-like"/>
</dbReference>